<evidence type="ECO:0000256" key="1">
    <source>
        <dbReference type="ARBA" id="ARBA00023015"/>
    </source>
</evidence>
<organism evidence="5 6">
    <name type="scientific">Modicisalibacter tunisiensis</name>
    <dbReference type="NCBI Taxonomy" id="390637"/>
    <lineage>
        <taxon>Bacteria</taxon>
        <taxon>Pseudomonadati</taxon>
        <taxon>Pseudomonadota</taxon>
        <taxon>Gammaproteobacteria</taxon>
        <taxon>Oceanospirillales</taxon>
        <taxon>Halomonadaceae</taxon>
        <taxon>Modicisalibacter</taxon>
    </lineage>
</organism>
<feature type="domain" description="HTH araC/xylS-type" evidence="4">
    <location>
        <begin position="222"/>
        <end position="320"/>
    </location>
</feature>
<dbReference type="PROSITE" id="PS00041">
    <property type="entry name" value="HTH_ARAC_FAMILY_1"/>
    <property type="match status" value="1"/>
</dbReference>
<evidence type="ECO:0000256" key="2">
    <source>
        <dbReference type="ARBA" id="ARBA00023125"/>
    </source>
</evidence>
<dbReference type="InterPro" id="IPR009057">
    <property type="entry name" value="Homeodomain-like_sf"/>
</dbReference>
<evidence type="ECO:0000259" key="4">
    <source>
        <dbReference type="PROSITE" id="PS01124"/>
    </source>
</evidence>
<reference evidence="5 6" key="1">
    <citation type="submission" date="2021-05" db="EMBL/GenBank/DDBJ databases">
        <title>Petroleum and Energy Research Collection (APPE): ex situ preservation of microbial diversity associated with the oil industry and exploitation of its biotechnological potential.</title>
        <authorList>
            <person name="Paixao C.T.M."/>
            <person name="Gomes M.B."/>
            <person name="Oliveira V.M."/>
        </authorList>
    </citation>
    <scope>NUCLEOTIDE SEQUENCE [LARGE SCALE GENOMIC DNA]</scope>
    <source>
        <strain evidence="5 6">LIT2</strain>
    </source>
</reference>
<dbReference type="Gene3D" id="1.10.10.60">
    <property type="entry name" value="Homeodomain-like"/>
    <property type="match status" value="1"/>
</dbReference>
<dbReference type="InterPro" id="IPR029062">
    <property type="entry name" value="Class_I_gatase-like"/>
</dbReference>
<protein>
    <submittedName>
        <fullName evidence="5">GlxA family transcriptional regulator</fullName>
    </submittedName>
</protein>
<dbReference type="PROSITE" id="PS01124">
    <property type="entry name" value="HTH_ARAC_FAMILY_2"/>
    <property type="match status" value="1"/>
</dbReference>
<dbReference type="InterPro" id="IPR020449">
    <property type="entry name" value="Tscrpt_reg_AraC-type_HTH"/>
</dbReference>
<keyword evidence="6" id="KW-1185">Reference proteome</keyword>
<evidence type="ECO:0000313" key="5">
    <source>
        <dbReference type="EMBL" id="MBZ9568032.1"/>
    </source>
</evidence>
<dbReference type="SUPFAM" id="SSF52317">
    <property type="entry name" value="Class I glutamine amidotransferase-like"/>
    <property type="match status" value="1"/>
</dbReference>
<accession>A0ABS7WZG9</accession>
<dbReference type="PANTHER" id="PTHR43130">
    <property type="entry name" value="ARAC-FAMILY TRANSCRIPTIONAL REGULATOR"/>
    <property type="match status" value="1"/>
</dbReference>
<dbReference type="RefSeq" id="WP_163649953.1">
    <property type="nucleotide sequence ID" value="NZ_JAGXFD010000001.1"/>
</dbReference>
<dbReference type="InterPro" id="IPR052158">
    <property type="entry name" value="INH-QAR"/>
</dbReference>
<dbReference type="SMART" id="SM00342">
    <property type="entry name" value="HTH_ARAC"/>
    <property type="match status" value="1"/>
</dbReference>
<dbReference type="Pfam" id="PF12833">
    <property type="entry name" value="HTH_18"/>
    <property type="match status" value="1"/>
</dbReference>
<evidence type="ECO:0000256" key="3">
    <source>
        <dbReference type="ARBA" id="ARBA00023163"/>
    </source>
</evidence>
<dbReference type="PRINTS" id="PR00032">
    <property type="entry name" value="HTHARAC"/>
</dbReference>
<dbReference type="EMBL" id="JAGXFD010000001">
    <property type="protein sequence ID" value="MBZ9568032.1"/>
    <property type="molecule type" value="Genomic_DNA"/>
</dbReference>
<keyword evidence="2" id="KW-0238">DNA-binding</keyword>
<dbReference type="CDD" id="cd03136">
    <property type="entry name" value="GATase1_AraC_ArgR_like"/>
    <property type="match status" value="1"/>
</dbReference>
<comment type="caution">
    <text evidence="5">The sequence shown here is derived from an EMBL/GenBank/DDBJ whole genome shotgun (WGS) entry which is preliminary data.</text>
</comment>
<evidence type="ECO:0000313" key="6">
    <source>
        <dbReference type="Proteomes" id="UP001319883"/>
    </source>
</evidence>
<sequence length="324" mass="35931">MRLHYTGPLPETLGFLLMPRFAMVAFFSAVEPLRIANRVAGRELFAWRVITQDGEPITASNGMTLLADASPDTAPRLPGLAICSSFEPEATLTRHTLRWLHRLAEDGCALGGIDTGSIILARAGLLAGRRVTLHWESLPAFRERFPDIDAVESLFEVAEHGFSCAGGAAAMDMSLDLIARRHGRALATAVTEQLIHDQGRTPQHQQRQALVQRLGTHKPALVDAVALMERHIESPLPLDRVASRVALSLRQLQRLFEQELGIRPRDYYRHLRLARARQLLQETDHDILGIGLACGFTSASSFSRAYRQRYGESPRQTRLAPGDP</sequence>
<dbReference type="InterPro" id="IPR018060">
    <property type="entry name" value="HTH_AraC"/>
</dbReference>
<gene>
    <name evidence="5" type="ORF">KGQ91_10145</name>
</gene>
<dbReference type="PANTHER" id="PTHR43130:SF3">
    <property type="entry name" value="HTH-TYPE TRANSCRIPTIONAL REGULATOR RV1931C"/>
    <property type="match status" value="1"/>
</dbReference>
<dbReference type="Proteomes" id="UP001319883">
    <property type="component" value="Unassembled WGS sequence"/>
</dbReference>
<keyword evidence="3" id="KW-0804">Transcription</keyword>
<keyword evidence="1" id="KW-0805">Transcription regulation</keyword>
<name>A0ABS7WZG9_9GAMM</name>
<dbReference type="InterPro" id="IPR018062">
    <property type="entry name" value="HTH_AraC-typ_CS"/>
</dbReference>
<dbReference type="SUPFAM" id="SSF46689">
    <property type="entry name" value="Homeodomain-like"/>
    <property type="match status" value="2"/>
</dbReference>
<dbReference type="Gene3D" id="3.40.50.880">
    <property type="match status" value="1"/>
</dbReference>
<proteinExistence type="predicted"/>